<keyword evidence="7" id="KW-1185">Reference proteome</keyword>
<protein>
    <recommendedName>
        <fullName evidence="5">Pectinesterase inhibitor domain-containing protein</fullName>
    </recommendedName>
</protein>
<dbReference type="SMART" id="SM00856">
    <property type="entry name" value="PMEI"/>
    <property type="match status" value="1"/>
</dbReference>
<evidence type="ECO:0000313" key="7">
    <source>
        <dbReference type="Proteomes" id="UP000594263"/>
    </source>
</evidence>
<sequence length="175" mass="18866">MASTLIMLPFLLLSLAMISSTSDAISHQTISEICSKTESPKFCRSILNSEPNVPTVNINMVDFIVLTKAQNIAADTQYVLTSLAENATQPALKRGYAECVGLYGAAFSDTHRSMQALVTNDIPTVNELVSAAKASVSGCKRAMKGVGVRDPSDLPRRNKRLDYVLSIAVVISKMI</sequence>
<keyword evidence="1 4" id="KW-0732">Signal</keyword>
<dbReference type="GO" id="GO:0046910">
    <property type="term" value="F:pectinesterase inhibitor activity"/>
    <property type="evidence" value="ECO:0007669"/>
    <property type="project" value="InterPro"/>
</dbReference>
<feature type="domain" description="Pectinesterase inhibitor" evidence="5">
    <location>
        <begin position="25"/>
        <end position="171"/>
    </location>
</feature>
<accession>A0A7N0TG33</accession>
<dbReference type="Gramene" id="Kaladp0036s0199.1.v1.1">
    <property type="protein sequence ID" value="Kaladp0036s0199.1.v1.1.CDS.1"/>
    <property type="gene ID" value="Kaladp0036s0199.v1.1"/>
</dbReference>
<evidence type="ECO:0000259" key="5">
    <source>
        <dbReference type="SMART" id="SM00856"/>
    </source>
</evidence>
<dbReference type="SUPFAM" id="SSF101148">
    <property type="entry name" value="Plant invertase/pectin methylesterase inhibitor"/>
    <property type="match status" value="1"/>
</dbReference>
<dbReference type="EnsemblPlants" id="Kaladp0036s0199.1.v1.1">
    <property type="protein sequence ID" value="Kaladp0036s0199.1.v1.1.CDS.1"/>
    <property type="gene ID" value="Kaladp0036s0199.v1.1"/>
</dbReference>
<dbReference type="Proteomes" id="UP000594263">
    <property type="component" value="Unplaced"/>
</dbReference>
<dbReference type="CDD" id="cd15797">
    <property type="entry name" value="PMEI"/>
    <property type="match status" value="1"/>
</dbReference>
<dbReference type="Gene3D" id="1.20.140.40">
    <property type="entry name" value="Invertase/pectin methylesterase inhibitor family protein"/>
    <property type="match status" value="1"/>
</dbReference>
<proteinExistence type="inferred from homology"/>
<keyword evidence="2" id="KW-1015">Disulfide bond</keyword>
<dbReference type="NCBIfam" id="TIGR01614">
    <property type="entry name" value="PME_inhib"/>
    <property type="match status" value="1"/>
</dbReference>
<dbReference type="InterPro" id="IPR034086">
    <property type="entry name" value="PMEI_plant"/>
</dbReference>
<name>A0A7N0TG33_KALFE</name>
<evidence type="ECO:0000256" key="4">
    <source>
        <dbReference type="SAM" id="SignalP"/>
    </source>
</evidence>
<dbReference type="InterPro" id="IPR006501">
    <property type="entry name" value="Pectinesterase_inhib_dom"/>
</dbReference>
<dbReference type="PANTHER" id="PTHR36710">
    <property type="entry name" value="PECTINESTERASE INHIBITOR-LIKE"/>
    <property type="match status" value="1"/>
</dbReference>
<evidence type="ECO:0000313" key="6">
    <source>
        <dbReference type="EnsemblPlants" id="Kaladp0036s0199.1.v1.1.CDS.1"/>
    </source>
</evidence>
<organism evidence="6 7">
    <name type="scientific">Kalanchoe fedtschenkoi</name>
    <name type="common">Lavender scallops</name>
    <name type="synonym">South American air plant</name>
    <dbReference type="NCBI Taxonomy" id="63787"/>
    <lineage>
        <taxon>Eukaryota</taxon>
        <taxon>Viridiplantae</taxon>
        <taxon>Streptophyta</taxon>
        <taxon>Embryophyta</taxon>
        <taxon>Tracheophyta</taxon>
        <taxon>Spermatophyta</taxon>
        <taxon>Magnoliopsida</taxon>
        <taxon>eudicotyledons</taxon>
        <taxon>Gunneridae</taxon>
        <taxon>Pentapetalae</taxon>
        <taxon>Saxifragales</taxon>
        <taxon>Crassulaceae</taxon>
        <taxon>Kalanchoe</taxon>
    </lineage>
</organism>
<dbReference type="OMA" id="PTVNINM"/>
<dbReference type="InterPro" id="IPR035513">
    <property type="entry name" value="Invertase/methylesterase_inhib"/>
</dbReference>
<dbReference type="Pfam" id="PF04043">
    <property type="entry name" value="PMEI"/>
    <property type="match status" value="1"/>
</dbReference>
<evidence type="ECO:0000256" key="3">
    <source>
        <dbReference type="ARBA" id="ARBA00038471"/>
    </source>
</evidence>
<dbReference type="PANTHER" id="PTHR36710:SF4">
    <property type="entry name" value="PLANT INVERTASE_PECTIN METHYLESTERASE INHIBITOR SUPERFAMILY PROTEIN"/>
    <property type="match status" value="1"/>
</dbReference>
<feature type="signal peptide" evidence="4">
    <location>
        <begin position="1"/>
        <end position="24"/>
    </location>
</feature>
<feature type="chain" id="PRO_5029899818" description="Pectinesterase inhibitor domain-containing protein" evidence="4">
    <location>
        <begin position="25"/>
        <end position="175"/>
    </location>
</feature>
<dbReference type="InterPro" id="IPR052421">
    <property type="entry name" value="PCW_Enzyme_Inhibitor"/>
</dbReference>
<reference evidence="6" key="1">
    <citation type="submission" date="2021-01" db="UniProtKB">
        <authorList>
            <consortium name="EnsemblPlants"/>
        </authorList>
    </citation>
    <scope>IDENTIFICATION</scope>
</reference>
<dbReference type="AlphaFoldDB" id="A0A7N0TG33"/>
<evidence type="ECO:0000256" key="2">
    <source>
        <dbReference type="ARBA" id="ARBA00023157"/>
    </source>
</evidence>
<comment type="similarity">
    <text evidence="3">Belongs to the PMEI family.</text>
</comment>
<evidence type="ECO:0000256" key="1">
    <source>
        <dbReference type="ARBA" id="ARBA00022729"/>
    </source>
</evidence>